<organism evidence="2 3">
    <name type="scientific">Thiosulfativibrio zosterae</name>
    <dbReference type="NCBI Taxonomy" id="2675053"/>
    <lineage>
        <taxon>Bacteria</taxon>
        <taxon>Pseudomonadati</taxon>
        <taxon>Pseudomonadota</taxon>
        <taxon>Gammaproteobacteria</taxon>
        <taxon>Thiotrichales</taxon>
        <taxon>Piscirickettsiaceae</taxon>
        <taxon>Thiosulfativibrio</taxon>
    </lineage>
</organism>
<proteinExistence type="predicted"/>
<accession>A0A6F8PL68</accession>
<feature type="compositionally biased region" description="Polar residues" evidence="1">
    <location>
        <begin position="1"/>
        <end position="42"/>
    </location>
</feature>
<feature type="region of interest" description="Disordered" evidence="1">
    <location>
        <begin position="311"/>
        <end position="346"/>
    </location>
</feature>
<evidence type="ECO:0000313" key="2">
    <source>
        <dbReference type="EMBL" id="BBP42740.1"/>
    </source>
</evidence>
<evidence type="ECO:0008006" key="4">
    <source>
        <dbReference type="Google" id="ProtNLM"/>
    </source>
</evidence>
<dbReference type="Proteomes" id="UP000501466">
    <property type="component" value="Chromosome"/>
</dbReference>
<dbReference type="KEGG" id="tzo:THMIRHAT_04860"/>
<reference evidence="3" key="1">
    <citation type="submission" date="2019-11" db="EMBL/GenBank/DDBJ databases">
        <title>Isolation and characterization of two novel species in the genus Thiomicrorhabdus.</title>
        <authorList>
            <person name="Mochizuki J."/>
            <person name="Kojima H."/>
            <person name="Fukui M."/>
        </authorList>
    </citation>
    <scope>NUCLEOTIDE SEQUENCE [LARGE SCALE GENOMIC DNA]</scope>
    <source>
        <strain evidence="3">AkT22</strain>
    </source>
</reference>
<evidence type="ECO:0000313" key="3">
    <source>
        <dbReference type="Proteomes" id="UP000501466"/>
    </source>
</evidence>
<evidence type="ECO:0000256" key="1">
    <source>
        <dbReference type="SAM" id="MobiDB-lite"/>
    </source>
</evidence>
<dbReference type="EMBL" id="AP021888">
    <property type="protein sequence ID" value="BBP42740.1"/>
    <property type="molecule type" value="Genomic_DNA"/>
</dbReference>
<sequence length="346" mass="37952">MANTITNMPSNIAQLLGNTDGTKNAKEQNTLSPAQQSANQKAQDLLSKQPRDEFSPSAKGLQAAASIEKYQNTYAYSQTMSMSLTTQEGDTVKVDFRQLYAQYQEYKSEQSAETGPKGARMFESKQAMEATAFEEQFGFSVEGNLNENELKAVFDVFEQVDSLANEFYGGNIEAALQKAQDLNVDFGQIKNMSLDLQKSESRSTSYQQAAAYKGVAQTPADAQQKPADDEQAAGNIADLPPYLQKWQDAINSLNERFANARAAFDEMMSGVTAQRFPEQDTQPGWYERIKGFHDMLAEAANLDKITLAPSGVEIPTGPLVSDAESATENMTENGEENSSETPKETA</sequence>
<name>A0A6F8PL68_9GAMM</name>
<dbReference type="RefSeq" id="WP_173290436.1">
    <property type="nucleotide sequence ID" value="NZ_AP021888.1"/>
</dbReference>
<feature type="region of interest" description="Disordered" evidence="1">
    <location>
        <begin position="1"/>
        <end position="60"/>
    </location>
</feature>
<gene>
    <name evidence="2" type="ORF">THMIRHAT_04860</name>
</gene>
<keyword evidence="3" id="KW-1185">Reference proteome</keyword>
<dbReference type="AlphaFoldDB" id="A0A6F8PL68"/>
<protein>
    <recommendedName>
        <fullName evidence="4">DUF5610 domain-containing protein</fullName>
    </recommendedName>
</protein>